<dbReference type="RefSeq" id="WP_120711702.1">
    <property type="nucleotide sequence ID" value="NZ_CANMKH010000005.1"/>
</dbReference>
<dbReference type="EMBL" id="RBCJ01000002">
    <property type="protein sequence ID" value="RKN81547.1"/>
    <property type="molecule type" value="Genomic_DNA"/>
</dbReference>
<feature type="transmembrane region" description="Helical" evidence="1">
    <location>
        <begin position="15"/>
        <end position="34"/>
    </location>
</feature>
<keyword evidence="1" id="KW-0472">Membrane</keyword>
<dbReference type="OrthoDB" id="1447634at2"/>
<comment type="caution">
    <text evidence="2">The sequence shown here is derived from an EMBL/GenBank/DDBJ whole genome shotgun (WGS) entry which is preliminary data.</text>
</comment>
<evidence type="ECO:0000313" key="2">
    <source>
        <dbReference type="EMBL" id="RKN81547.1"/>
    </source>
</evidence>
<gene>
    <name evidence="2" type="ORF">D7Z94_11595</name>
</gene>
<organism evidence="2 3">
    <name type="scientific">Ulvibacterium marinum</name>
    <dbReference type="NCBI Taxonomy" id="2419782"/>
    <lineage>
        <taxon>Bacteria</taxon>
        <taxon>Pseudomonadati</taxon>
        <taxon>Bacteroidota</taxon>
        <taxon>Flavobacteriia</taxon>
        <taxon>Flavobacteriales</taxon>
        <taxon>Flavobacteriaceae</taxon>
        <taxon>Ulvibacterium</taxon>
    </lineage>
</organism>
<accession>A0A3B0CCQ3</accession>
<name>A0A3B0CCQ3_9FLAO</name>
<reference evidence="2 3" key="1">
    <citation type="submission" date="2018-10" db="EMBL/GenBank/DDBJ databases">
        <title>Ulvibacterium marinum gen. nov., sp. nov., a novel marine bacterium of the family Flavobacteriaceae, isolated from a culture of the green alga Ulva prolifera.</title>
        <authorList>
            <person name="Zhang Z."/>
        </authorList>
    </citation>
    <scope>NUCLEOTIDE SEQUENCE [LARGE SCALE GENOMIC DNA]</scope>
    <source>
        <strain evidence="2 3">CCMM003</strain>
    </source>
</reference>
<protein>
    <submittedName>
        <fullName evidence="2">Uncharacterized protein</fullName>
    </submittedName>
</protein>
<keyword evidence="1" id="KW-0812">Transmembrane</keyword>
<evidence type="ECO:0000256" key="1">
    <source>
        <dbReference type="SAM" id="Phobius"/>
    </source>
</evidence>
<keyword evidence="3" id="KW-1185">Reference proteome</keyword>
<dbReference type="InterPro" id="IPR046077">
    <property type="entry name" value="DUF6095"/>
</dbReference>
<feature type="transmembrane region" description="Helical" evidence="1">
    <location>
        <begin position="40"/>
        <end position="63"/>
    </location>
</feature>
<dbReference type="AlphaFoldDB" id="A0A3B0CCQ3"/>
<dbReference type="Proteomes" id="UP000276603">
    <property type="component" value="Unassembled WGS sequence"/>
</dbReference>
<proteinExistence type="predicted"/>
<dbReference type="Pfam" id="PF19589">
    <property type="entry name" value="DUF6095"/>
    <property type="match status" value="1"/>
</dbReference>
<keyword evidence="1" id="KW-1133">Transmembrane helix</keyword>
<evidence type="ECO:0000313" key="3">
    <source>
        <dbReference type="Proteomes" id="UP000276603"/>
    </source>
</evidence>
<sequence length="78" mass="8888">MGTNKNLLIKGVKSLFYTIILMFTAPVVLFQAFKNQEHPWFWPVLILGLILAIVAVSLGFYSIKLFVDALFNKKVQDN</sequence>